<protein>
    <submittedName>
        <fullName evidence="1">Uncharacterized protein</fullName>
    </submittedName>
</protein>
<keyword evidence="2" id="KW-1185">Reference proteome</keyword>
<evidence type="ECO:0000313" key="2">
    <source>
        <dbReference type="Proteomes" id="UP000318733"/>
    </source>
</evidence>
<dbReference type="Proteomes" id="UP000318733">
    <property type="component" value="Unassembled WGS sequence"/>
</dbReference>
<name>A0A556MX07_9SPHI</name>
<comment type="caution">
    <text evidence="1">The sequence shown here is derived from an EMBL/GenBank/DDBJ whole genome shotgun (WGS) entry which is preliminary data.</text>
</comment>
<dbReference type="EMBL" id="VLPK01000001">
    <property type="protein sequence ID" value="TSJ44460.1"/>
    <property type="molecule type" value="Genomic_DNA"/>
</dbReference>
<evidence type="ECO:0000313" key="1">
    <source>
        <dbReference type="EMBL" id="TSJ44460.1"/>
    </source>
</evidence>
<gene>
    <name evidence="1" type="ORF">FO440_09855</name>
</gene>
<dbReference type="AlphaFoldDB" id="A0A556MX07"/>
<dbReference type="RefSeq" id="WP_144248021.1">
    <property type="nucleotide sequence ID" value="NZ_VLPK01000001.1"/>
</dbReference>
<organism evidence="1 2">
    <name type="scientific">Mucilaginibacter corticis</name>
    <dbReference type="NCBI Taxonomy" id="2597670"/>
    <lineage>
        <taxon>Bacteria</taxon>
        <taxon>Pseudomonadati</taxon>
        <taxon>Bacteroidota</taxon>
        <taxon>Sphingobacteriia</taxon>
        <taxon>Sphingobacteriales</taxon>
        <taxon>Sphingobacteriaceae</taxon>
        <taxon>Mucilaginibacter</taxon>
    </lineage>
</organism>
<reference evidence="1 2" key="1">
    <citation type="submission" date="2019-07" db="EMBL/GenBank/DDBJ databases">
        <authorList>
            <person name="Huq M.A."/>
        </authorList>
    </citation>
    <scope>NUCLEOTIDE SEQUENCE [LARGE SCALE GENOMIC DNA]</scope>
    <source>
        <strain evidence="1 2">MAH-19</strain>
    </source>
</reference>
<sequence length="104" mass="11612">MEKLLTGKHAYMKDEQALRILIGELLLQFKSSVNLICIVRVLHEPDDPVMQHLYASQEQVLTNLQQAIAQLPDVAPAILAEIDRMACEHRLNIILAANSISPSV</sequence>
<proteinExistence type="predicted"/>
<accession>A0A556MX07</accession>